<keyword evidence="1" id="KW-0533">Nickel</keyword>
<name>X0S1D7_9ZZZZ</name>
<dbReference type="HAMAP" id="MF_01074">
    <property type="entry name" value="LarC"/>
    <property type="match status" value="1"/>
</dbReference>
<evidence type="ECO:0000256" key="1">
    <source>
        <dbReference type="ARBA" id="ARBA00022596"/>
    </source>
</evidence>
<dbReference type="PANTHER" id="PTHR36566:SF1">
    <property type="entry name" value="PYRIDINIUM-3,5-BISTHIOCARBOXYLIC ACID MONONUCLEOTIDE NICKEL INSERTION PROTEIN"/>
    <property type="match status" value="1"/>
</dbReference>
<feature type="non-terminal residue" evidence="2">
    <location>
        <position position="1"/>
    </location>
</feature>
<organism evidence="2">
    <name type="scientific">marine sediment metagenome</name>
    <dbReference type="NCBI Taxonomy" id="412755"/>
    <lineage>
        <taxon>unclassified sequences</taxon>
        <taxon>metagenomes</taxon>
        <taxon>ecological metagenomes</taxon>
    </lineage>
</organism>
<dbReference type="AlphaFoldDB" id="X0S1D7"/>
<dbReference type="Gene3D" id="3.30.70.1380">
    <property type="entry name" value="Transcriptional regulatory protein pf0864 domain like"/>
    <property type="match status" value="1"/>
</dbReference>
<proteinExistence type="inferred from homology"/>
<dbReference type="EMBL" id="BARS01002924">
    <property type="protein sequence ID" value="GAF74879.1"/>
    <property type="molecule type" value="Genomic_DNA"/>
</dbReference>
<dbReference type="Pfam" id="PF01969">
    <property type="entry name" value="Ni_insertion"/>
    <property type="match status" value="1"/>
</dbReference>
<sequence>AKFGDGMTERILHLDTFSGIAGNMFLGAMLDAGLPRRVLESDLAGLGVDYRLRVRKVKRGALGARYVEIGIPREAGRRNPRRRGRRYSDIRSLLDRAELAAPVRDRAQAVFEKLARAESKTHGVKVEEVHFHELGAVDALVDVTGAAIALERLQVKGVTATPPAIGHGGVETRHGTLPLPSPATLELLKGVPTVPAHVAWETVTPTGAAILKTVVDEFRTLPAMTVEAVGYGAGDDREGPMPNVLRAVLGRSGAAGWDRILSLEANLDDLVPEHFDHVMECLFEAGALDVSIQHVQMKKNRPGFLLRVLARPSDRTALSAVLFAETPTLGVRAVECDRLLLERETRRVETPFGRIAVKFARGEGGRIDVSAEYDDCKRAARRSGVPLRDVIRAAEEAARR</sequence>
<evidence type="ECO:0000313" key="2">
    <source>
        <dbReference type="EMBL" id="GAF74879.1"/>
    </source>
</evidence>
<dbReference type="InterPro" id="IPR002822">
    <property type="entry name" value="Ni_insertion"/>
</dbReference>
<dbReference type="NCBIfam" id="TIGR00299">
    <property type="entry name" value="nickel pincer cofactor biosynthesis protein LarC"/>
    <property type="match status" value="1"/>
</dbReference>
<evidence type="ECO:0008006" key="3">
    <source>
        <dbReference type="Google" id="ProtNLM"/>
    </source>
</evidence>
<reference evidence="2" key="1">
    <citation type="journal article" date="2014" name="Front. Microbiol.">
        <title>High frequency of phylogenetically diverse reductive dehalogenase-homologous genes in deep subseafloor sedimentary metagenomes.</title>
        <authorList>
            <person name="Kawai M."/>
            <person name="Futagami T."/>
            <person name="Toyoda A."/>
            <person name="Takaki Y."/>
            <person name="Nishi S."/>
            <person name="Hori S."/>
            <person name="Arai W."/>
            <person name="Tsubouchi T."/>
            <person name="Morono Y."/>
            <person name="Uchiyama I."/>
            <person name="Ito T."/>
            <person name="Fujiyama A."/>
            <person name="Inagaki F."/>
            <person name="Takami H."/>
        </authorList>
    </citation>
    <scope>NUCLEOTIDE SEQUENCE</scope>
    <source>
        <strain evidence="2">Expedition CK06-06</strain>
    </source>
</reference>
<protein>
    <recommendedName>
        <fullName evidence="3">Nickel insertion protein</fullName>
    </recommendedName>
</protein>
<accession>X0S1D7</accession>
<dbReference type="PANTHER" id="PTHR36566">
    <property type="entry name" value="NICKEL INSERTION PROTEIN-RELATED"/>
    <property type="match status" value="1"/>
</dbReference>
<dbReference type="Gene3D" id="3.10.20.300">
    <property type="entry name" value="mk0293 like domain"/>
    <property type="match status" value="1"/>
</dbReference>
<comment type="caution">
    <text evidence="2">The sequence shown here is derived from an EMBL/GenBank/DDBJ whole genome shotgun (WGS) entry which is preliminary data.</text>
</comment>
<gene>
    <name evidence="2" type="ORF">S01H1_05618</name>
</gene>